<accession>A0A8J3YDP3</accession>
<dbReference type="Proteomes" id="UP000619260">
    <property type="component" value="Unassembled WGS sequence"/>
</dbReference>
<protein>
    <submittedName>
        <fullName evidence="2">Uncharacterized protein</fullName>
    </submittedName>
</protein>
<dbReference type="AlphaFoldDB" id="A0A8J3YDP3"/>
<feature type="region of interest" description="Disordered" evidence="1">
    <location>
        <begin position="65"/>
        <end position="98"/>
    </location>
</feature>
<evidence type="ECO:0000313" key="2">
    <source>
        <dbReference type="EMBL" id="GIJ43229.1"/>
    </source>
</evidence>
<comment type="caution">
    <text evidence="2">The sequence shown here is derived from an EMBL/GenBank/DDBJ whole genome shotgun (WGS) entry which is preliminary data.</text>
</comment>
<organism evidence="2 3">
    <name type="scientific">Virgisporangium aliadipatigenens</name>
    <dbReference type="NCBI Taxonomy" id="741659"/>
    <lineage>
        <taxon>Bacteria</taxon>
        <taxon>Bacillati</taxon>
        <taxon>Actinomycetota</taxon>
        <taxon>Actinomycetes</taxon>
        <taxon>Micromonosporales</taxon>
        <taxon>Micromonosporaceae</taxon>
        <taxon>Virgisporangium</taxon>
    </lineage>
</organism>
<keyword evidence="3" id="KW-1185">Reference proteome</keyword>
<evidence type="ECO:0000313" key="3">
    <source>
        <dbReference type="Proteomes" id="UP000619260"/>
    </source>
</evidence>
<feature type="compositionally biased region" description="Gly residues" evidence="1">
    <location>
        <begin position="86"/>
        <end position="97"/>
    </location>
</feature>
<proteinExistence type="predicted"/>
<sequence>MAGAWAAGPCAGGAWAGGAWAGGAWAGGACGGVPGAGGRGAGGVPGVAGLPVGSHTGASCASCAPTGSQVGDVGASETGGSQVADGSGGVRPGGVGPAVGSQDVCCSCAPGCPKPG</sequence>
<dbReference type="EMBL" id="BOPF01000002">
    <property type="protein sequence ID" value="GIJ43229.1"/>
    <property type="molecule type" value="Genomic_DNA"/>
</dbReference>
<gene>
    <name evidence="2" type="ORF">Val02_01150</name>
</gene>
<name>A0A8J3YDP3_9ACTN</name>
<reference evidence="2" key="1">
    <citation type="submission" date="2021-01" db="EMBL/GenBank/DDBJ databases">
        <title>Whole genome shotgun sequence of Virgisporangium aliadipatigenens NBRC 105644.</title>
        <authorList>
            <person name="Komaki H."/>
            <person name="Tamura T."/>
        </authorList>
    </citation>
    <scope>NUCLEOTIDE SEQUENCE</scope>
    <source>
        <strain evidence="2">NBRC 105644</strain>
    </source>
</reference>
<evidence type="ECO:0000256" key="1">
    <source>
        <dbReference type="SAM" id="MobiDB-lite"/>
    </source>
</evidence>